<feature type="transmembrane region" description="Helical" evidence="6">
    <location>
        <begin position="51"/>
        <end position="70"/>
    </location>
</feature>
<reference evidence="8" key="1">
    <citation type="journal article" date="2007" name="Plant Cell">
        <title>Dothideomycete-plant interactions illuminated by genome sequencing and EST analysis of the wheat pathogen Stagonospora nodorum.</title>
        <authorList>
            <person name="Hane J.K."/>
            <person name="Lowe R.G."/>
            <person name="Solomon P.S."/>
            <person name="Tan K.C."/>
            <person name="Schoch C.L."/>
            <person name="Spatafora J.W."/>
            <person name="Crous P.W."/>
            <person name="Kodira C."/>
            <person name="Birren B.W."/>
            <person name="Galagan J.E."/>
            <person name="Torriani S.F."/>
            <person name="McDonald B.A."/>
            <person name="Oliver R.P."/>
        </authorList>
    </citation>
    <scope>NUCLEOTIDE SEQUENCE [LARGE SCALE GENOMIC DNA]</scope>
    <source>
        <strain evidence="8">SN15 / ATCC MYA-4574 / FGSC 10173</strain>
    </source>
</reference>
<sequence length="154" mass="16997">MAILGTVLNTVGALFLTHAYVLTLMIQRLRRVYSAHEHTSAFSATPLPTDITLELLLSIFLLSTGIVISAQPLRPIQNAKWAGQISREGQRPEGQYTREGEAILSEGDPYAFLGLDGGFGEGKTSGKGEGRRGFWDVKSKRKEYEEWVRSGSKQ</sequence>
<organism evidence="7 8">
    <name type="scientific">Phaeosphaeria nodorum (strain SN15 / ATCC MYA-4574 / FGSC 10173)</name>
    <name type="common">Glume blotch fungus</name>
    <name type="synonym">Parastagonospora nodorum</name>
    <dbReference type="NCBI Taxonomy" id="321614"/>
    <lineage>
        <taxon>Eukaryota</taxon>
        <taxon>Fungi</taxon>
        <taxon>Dikarya</taxon>
        <taxon>Ascomycota</taxon>
        <taxon>Pezizomycotina</taxon>
        <taxon>Dothideomycetes</taxon>
        <taxon>Pleosporomycetidae</taxon>
        <taxon>Pleosporales</taxon>
        <taxon>Pleosporineae</taxon>
        <taxon>Phaeosphaeriaceae</taxon>
        <taxon>Parastagonospora</taxon>
    </lineage>
</organism>
<dbReference type="eggNOG" id="ENOG502S8V0">
    <property type="taxonomic scope" value="Eukaryota"/>
</dbReference>
<evidence type="ECO:0000256" key="5">
    <source>
        <dbReference type="ARBA" id="ARBA00023136"/>
    </source>
</evidence>
<dbReference type="GeneID" id="5974148"/>
<dbReference type="HOGENOM" id="CLU_132206_0_0_1"/>
<comment type="subcellular location">
    <subcellularLocation>
        <location evidence="1">Endomembrane system</location>
        <topology evidence="1">Multi-pass membrane protein</topology>
    </subcellularLocation>
</comment>
<dbReference type="KEGG" id="pno:SNOG_06897"/>
<keyword evidence="4 6" id="KW-1133">Transmembrane helix</keyword>
<evidence type="ECO:0000256" key="4">
    <source>
        <dbReference type="ARBA" id="ARBA00022989"/>
    </source>
</evidence>
<comment type="similarity">
    <text evidence="2">Belongs to the membrane magnesium transporter (TC 1.A.67) family.</text>
</comment>
<evidence type="ECO:0000256" key="2">
    <source>
        <dbReference type="ARBA" id="ARBA00006109"/>
    </source>
</evidence>
<name>Q0UMW7_PHANO</name>
<evidence type="ECO:0000256" key="1">
    <source>
        <dbReference type="ARBA" id="ARBA00004127"/>
    </source>
</evidence>
<evidence type="ECO:0000313" key="7">
    <source>
        <dbReference type="EMBL" id="EAT85548.2"/>
    </source>
</evidence>
<dbReference type="EMBL" id="CH445334">
    <property type="protein sequence ID" value="EAT85548.2"/>
    <property type="molecule type" value="Genomic_DNA"/>
</dbReference>
<dbReference type="VEuPathDB" id="FungiDB:JI435_068970"/>
<dbReference type="Proteomes" id="UP000001055">
    <property type="component" value="Unassembled WGS sequence"/>
</dbReference>
<evidence type="ECO:0000256" key="3">
    <source>
        <dbReference type="ARBA" id="ARBA00022692"/>
    </source>
</evidence>
<dbReference type="GO" id="GO:0072546">
    <property type="term" value="C:EMC complex"/>
    <property type="evidence" value="ECO:0000318"/>
    <property type="project" value="GO_Central"/>
</dbReference>
<gene>
    <name evidence="7" type="ORF">SNOG_06897</name>
</gene>
<evidence type="ECO:0008006" key="9">
    <source>
        <dbReference type="Google" id="ProtNLM"/>
    </source>
</evidence>
<dbReference type="RefSeq" id="XP_001797258.1">
    <property type="nucleotide sequence ID" value="XM_001797206.1"/>
</dbReference>
<dbReference type="InParanoid" id="Q0UMW7"/>
<dbReference type="PANTHER" id="PTHR28144">
    <property type="entry name" value="ER MEMBRANE PROTEIN COMPLEX SUBUNIT 5"/>
    <property type="match status" value="1"/>
</dbReference>
<dbReference type="STRING" id="321614.Q0UMW7"/>
<dbReference type="InterPro" id="IPR053279">
    <property type="entry name" value="EMC_subunit"/>
</dbReference>
<accession>Q0UMW7</accession>
<keyword evidence="5 6" id="KW-0472">Membrane</keyword>
<evidence type="ECO:0000313" key="8">
    <source>
        <dbReference type="Proteomes" id="UP000001055"/>
    </source>
</evidence>
<proteinExistence type="inferred from homology"/>
<protein>
    <recommendedName>
        <fullName evidence="9">ER membrane protein complex subunit 5</fullName>
    </recommendedName>
</protein>
<dbReference type="Pfam" id="PF10270">
    <property type="entry name" value="MMgT"/>
    <property type="match status" value="1"/>
</dbReference>
<dbReference type="PANTHER" id="PTHR28144:SF1">
    <property type="entry name" value="ER MEMBRANE PROTEIN COMPLEX SUBUNIT 5"/>
    <property type="match status" value="1"/>
</dbReference>
<evidence type="ECO:0000256" key="6">
    <source>
        <dbReference type="SAM" id="Phobius"/>
    </source>
</evidence>
<keyword evidence="3 6" id="KW-0812">Transmembrane</keyword>
<dbReference type="AlphaFoldDB" id="Q0UMW7"/>
<dbReference type="InterPro" id="IPR018937">
    <property type="entry name" value="MMgT"/>
</dbReference>